<evidence type="ECO:0000256" key="4">
    <source>
        <dbReference type="ARBA" id="ARBA00022519"/>
    </source>
</evidence>
<evidence type="ECO:0000256" key="6">
    <source>
        <dbReference type="ARBA" id="ARBA00022989"/>
    </source>
</evidence>
<dbReference type="SUPFAM" id="SSF161098">
    <property type="entry name" value="MetI-like"/>
    <property type="match status" value="2"/>
</dbReference>
<feature type="transmembrane region" description="Helical" evidence="8">
    <location>
        <begin position="425"/>
        <end position="443"/>
    </location>
</feature>
<keyword evidence="4" id="KW-0997">Cell inner membrane</keyword>
<comment type="similarity">
    <text evidence="8">Belongs to the binding-protein-dependent transport system permease family.</text>
</comment>
<dbReference type="Gene3D" id="1.10.3720.10">
    <property type="entry name" value="MetI-like"/>
    <property type="match status" value="2"/>
</dbReference>
<feature type="transmembrane region" description="Helical" evidence="8">
    <location>
        <begin position="20"/>
        <end position="40"/>
    </location>
</feature>
<name>A0A1T4PKS2_9HYPH</name>
<feature type="transmembrane region" description="Helical" evidence="8">
    <location>
        <begin position="528"/>
        <end position="550"/>
    </location>
</feature>
<evidence type="ECO:0000256" key="7">
    <source>
        <dbReference type="ARBA" id="ARBA00023136"/>
    </source>
</evidence>
<proteinExistence type="inferred from homology"/>
<dbReference type="Proteomes" id="UP000190135">
    <property type="component" value="Unassembled WGS sequence"/>
</dbReference>
<feature type="domain" description="ABC transmembrane type-1" evidence="9">
    <location>
        <begin position="74"/>
        <end position="278"/>
    </location>
</feature>
<feature type="transmembrane region" description="Helical" evidence="8">
    <location>
        <begin position="260"/>
        <end position="282"/>
    </location>
</feature>
<dbReference type="PANTHER" id="PTHR43357">
    <property type="entry name" value="INNER MEMBRANE ABC TRANSPORTER PERMEASE PROTEIN YDCV"/>
    <property type="match status" value="1"/>
</dbReference>
<keyword evidence="11" id="KW-1185">Reference proteome</keyword>
<keyword evidence="7 8" id="KW-0472">Membrane</keyword>
<feature type="transmembrane region" description="Helical" evidence="8">
    <location>
        <begin position="303"/>
        <end position="328"/>
    </location>
</feature>
<feature type="transmembrane region" description="Helical" evidence="8">
    <location>
        <begin position="481"/>
        <end position="508"/>
    </location>
</feature>
<dbReference type="EMBL" id="FUXL01000004">
    <property type="protein sequence ID" value="SJZ91488.1"/>
    <property type="molecule type" value="Genomic_DNA"/>
</dbReference>
<evidence type="ECO:0000313" key="10">
    <source>
        <dbReference type="EMBL" id="SJZ91488.1"/>
    </source>
</evidence>
<dbReference type="InterPro" id="IPR000515">
    <property type="entry name" value="MetI-like"/>
</dbReference>
<dbReference type="InterPro" id="IPR035906">
    <property type="entry name" value="MetI-like_sf"/>
</dbReference>
<dbReference type="Pfam" id="PF00528">
    <property type="entry name" value="BPD_transp_1"/>
    <property type="match status" value="2"/>
</dbReference>
<evidence type="ECO:0000256" key="2">
    <source>
        <dbReference type="ARBA" id="ARBA00022448"/>
    </source>
</evidence>
<sequence>MSEATPSAPLRRNRLASLSFWDAVFALCVLIVCVLLILPLTKVLYVGFLDPETGAFTLNNYIEVLTRRYYVGALQNTLLVGAGGMLGACLIGVPLAYFVARYHVTGRNLISTVAVLALVSPPFIGAYSWILLLGNNGAITRAFRDLGVHLPSIYGTAGIILVFSLKFFPFVYLMTEGALRAINRSYEEAAANLGCSPVKSFFAITLPLVFPAVSSGAILAFVLSIADFGTPAIIGRNFRTLSTIAYNQYTAEMGGTPSTAVAISMVMIAISMAAVFLQRFILAKRRYAGSFTNLPIKKPLHGLFGAGVHAFCYLVVVLAAVPMVVVFYTSILATNGPVFTGEFGFSSYARVWNELPNVVGNSFLFATAAVAMITLASAFISYLVVRRETLAASVLDSVLMVPYVVPGVVMAIGFALTFNRAPVDLIGTAFIIILIVFIRRLPYGVRSTSSILRQIKPSIEEAAVNLGSPPAKAFLKVTVPIMLPGIIVGAMMSFITAINELSSTLLLYTGSTATMPIKIYSAVLDGEFGLAAALSTILLVSSGICVFIVFRLSESREGAFV</sequence>
<feature type="transmembrane region" description="Helical" evidence="8">
    <location>
        <begin position="152"/>
        <end position="174"/>
    </location>
</feature>
<evidence type="ECO:0000256" key="3">
    <source>
        <dbReference type="ARBA" id="ARBA00022475"/>
    </source>
</evidence>
<evidence type="ECO:0000256" key="8">
    <source>
        <dbReference type="RuleBase" id="RU363032"/>
    </source>
</evidence>
<comment type="subcellular location">
    <subcellularLocation>
        <location evidence="1">Cell inner membrane</location>
        <topology evidence="1">Multi-pass membrane protein</topology>
    </subcellularLocation>
    <subcellularLocation>
        <location evidence="8">Cell membrane</location>
        <topology evidence="8">Multi-pass membrane protein</topology>
    </subcellularLocation>
</comment>
<evidence type="ECO:0000256" key="1">
    <source>
        <dbReference type="ARBA" id="ARBA00004429"/>
    </source>
</evidence>
<dbReference type="OrthoDB" id="27542at2"/>
<dbReference type="GO" id="GO:0005886">
    <property type="term" value="C:plasma membrane"/>
    <property type="evidence" value="ECO:0007669"/>
    <property type="project" value="UniProtKB-SubCell"/>
</dbReference>
<dbReference type="RefSeq" id="WP_078707570.1">
    <property type="nucleotide sequence ID" value="NZ_FUXL01000004.1"/>
</dbReference>
<keyword evidence="3" id="KW-1003">Cell membrane</keyword>
<dbReference type="AlphaFoldDB" id="A0A1T4PKS2"/>
<organism evidence="10 11">
    <name type="scientific">Consotaella salsifontis</name>
    <dbReference type="NCBI Taxonomy" id="1365950"/>
    <lineage>
        <taxon>Bacteria</taxon>
        <taxon>Pseudomonadati</taxon>
        <taxon>Pseudomonadota</taxon>
        <taxon>Alphaproteobacteria</taxon>
        <taxon>Hyphomicrobiales</taxon>
        <taxon>Aurantimonadaceae</taxon>
        <taxon>Consotaella</taxon>
    </lineage>
</organism>
<feature type="transmembrane region" description="Helical" evidence="8">
    <location>
        <begin position="78"/>
        <end position="100"/>
    </location>
</feature>
<keyword evidence="6 8" id="KW-1133">Transmembrane helix</keyword>
<evidence type="ECO:0000259" key="9">
    <source>
        <dbReference type="PROSITE" id="PS50928"/>
    </source>
</evidence>
<feature type="transmembrane region" description="Helical" evidence="8">
    <location>
        <begin position="112"/>
        <end position="132"/>
    </location>
</feature>
<feature type="domain" description="ABC transmembrane type-1" evidence="9">
    <location>
        <begin position="359"/>
        <end position="549"/>
    </location>
</feature>
<dbReference type="STRING" id="1365950.SAMN05428963_10411"/>
<feature type="transmembrane region" description="Helical" evidence="8">
    <location>
        <begin position="397"/>
        <end position="419"/>
    </location>
</feature>
<evidence type="ECO:0000256" key="5">
    <source>
        <dbReference type="ARBA" id="ARBA00022692"/>
    </source>
</evidence>
<dbReference type="GO" id="GO:0055085">
    <property type="term" value="P:transmembrane transport"/>
    <property type="evidence" value="ECO:0007669"/>
    <property type="project" value="InterPro"/>
</dbReference>
<reference evidence="10 11" key="1">
    <citation type="submission" date="2017-02" db="EMBL/GenBank/DDBJ databases">
        <authorList>
            <person name="Peterson S.W."/>
        </authorList>
    </citation>
    <scope>NUCLEOTIDE SEQUENCE [LARGE SCALE GENOMIC DNA]</scope>
    <source>
        <strain evidence="10 11">USBA 369</strain>
    </source>
</reference>
<keyword evidence="2 8" id="KW-0813">Transport</keyword>
<feature type="transmembrane region" description="Helical" evidence="8">
    <location>
        <begin position="201"/>
        <end position="226"/>
    </location>
</feature>
<feature type="transmembrane region" description="Helical" evidence="8">
    <location>
        <begin position="363"/>
        <end position="385"/>
    </location>
</feature>
<gene>
    <name evidence="10" type="ORF">SAMN05428963_10411</name>
</gene>
<dbReference type="PROSITE" id="PS50928">
    <property type="entry name" value="ABC_TM1"/>
    <property type="match status" value="2"/>
</dbReference>
<keyword evidence="5 8" id="KW-0812">Transmembrane</keyword>
<dbReference type="CDD" id="cd06261">
    <property type="entry name" value="TM_PBP2"/>
    <property type="match status" value="2"/>
</dbReference>
<evidence type="ECO:0000313" key="11">
    <source>
        <dbReference type="Proteomes" id="UP000190135"/>
    </source>
</evidence>
<dbReference type="PANTHER" id="PTHR43357:SF3">
    <property type="entry name" value="FE(3+)-TRANSPORT SYSTEM PERMEASE PROTEIN FBPB 2"/>
    <property type="match status" value="1"/>
</dbReference>
<accession>A0A1T4PKS2</accession>
<protein>
    <submittedName>
        <fullName evidence="10">Iron(III) transport system permease protein</fullName>
    </submittedName>
</protein>